<dbReference type="InterPro" id="IPR036514">
    <property type="entry name" value="SGNH_hydro_sf"/>
</dbReference>
<dbReference type="PROSITE" id="PS51208">
    <property type="entry name" value="AUTOTRANSPORTER"/>
    <property type="match status" value="1"/>
</dbReference>
<evidence type="ECO:0000313" key="6">
    <source>
        <dbReference type="EMBL" id="RDS84336.1"/>
    </source>
</evidence>
<dbReference type="CDD" id="cd01847">
    <property type="entry name" value="Triacylglycerol_lipase_like"/>
    <property type="match status" value="1"/>
</dbReference>
<feature type="active site" evidence="3">
    <location>
        <position position="288"/>
    </location>
</feature>
<dbReference type="InterPro" id="IPR017186">
    <property type="entry name" value="Lipase_autotranspt_EstA"/>
</dbReference>
<dbReference type="InterPro" id="IPR006315">
    <property type="entry name" value="OM_autotransptr_brl_dom"/>
</dbReference>
<sequence length="616" mass="64189">MVHPRKIAGAIALALGLIGVSHATGNPKSTFDNVVTFGDSLSDAGNISLYEVPGFQPPQKFTTNPGNITVQNVAAALGYSLTASLAGGNDYAWGGAGVNNNSPGTPAGVPTITTQINTYLASHPTLDSHALYTMWGGANDIFYATTTPATAQTQIVAAAQQEVKLLGQLQAAGARNILVFNLPNIGLTPEAQEAGASAASDLTTLSAIYNNQLNAGIGKLGVGIIPVNAFALLSQVIANPGRYGFTNVTIPACGIGSSSVLCGPQGSGLPYTYAPGTNNSYLFADGVHPTTGADKMLAQVVLSELAAPQQISLLQEAPLAAVTTQTAAVRNEMTADNFGSTTRAFANINYSNQQFDQSAGAPKTTSNNVDLTVGADVHATDNISAGVGLGIGEHYADVSGGGGYDLQAITGLAYLTWHSGGAYAGTYGDFGQASYTNVNRVFMVGDYRTHESGKTDGSYLGLGFHGGYWFDVGSLKTGPLVNVEYQNIKIDGYSEGGNDATSMWFGRQERNALISTLGWGLQGHWQMSNMDLTPFAELGWNHDSRASTDMVTAGVNGMNGSFDMAGFTPDKNWGSANAGVRAQITSNVLGWVSYNGHFSDNSQRYNSINLGVKFGF</sequence>
<evidence type="ECO:0000313" key="7">
    <source>
        <dbReference type="Proteomes" id="UP000255334"/>
    </source>
</evidence>
<feature type="chain" id="PRO_5016968543" evidence="4">
    <location>
        <begin position="24"/>
        <end position="616"/>
    </location>
</feature>
<feature type="active site" description="Nucleophile" evidence="3">
    <location>
        <position position="40"/>
    </location>
</feature>
<dbReference type="Pfam" id="PF00657">
    <property type="entry name" value="Lipase_GDSL"/>
    <property type="match status" value="1"/>
</dbReference>
<dbReference type="RefSeq" id="WP_115478136.1">
    <property type="nucleotide sequence ID" value="NZ_QRBF01000003.1"/>
</dbReference>
<keyword evidence="7" id="KW-1185">Reference proteome</keyword>
<evidence type="ECO:0000256" key="4">
    <source>
        <dbReference type="SAM" id="SignalP"/>
    </source>
</evidence>
<dbReference type="InterPro" id="IPR005546">
    <property type="entry name" value="Autotransporte_beta"/>
</dbReference>
<dbReference type="InterPro" id="IPR036709">
    <property type="entry name" value="Autotransporte_beta_dom_sf"/>
</dbReference>
<dbReference type="SMART" id="SM00869">
    <property type="entry name" value="Autotransporter"/>
    <property type="match status" value="1"/>
</dbReference>
<dbReference type="OrthoDB" id="5292073at2"/>
<dbReference type="GO" id="GO:0016788">
    <property type="term" value="F:hydrolase activity, acting on ester bonds"/>
    <property type="evidence" value="ECO:0007669"/>
    <property type="project" value="InterPro"/>
</dbReference>
<dbReference type="Pfam" id="PF03797">
    <property type="entry name" value="Autotransporter"/>
    <property type="match status" value="1"/>
</dbReference>
<feature type="domain" description="Autotransporter" evidence="5">
    <location>
        <begin position="337"/>
        <end position="616"/>
    </location>
</feature>
<comment type="caution">
    <text evidence="6">The sequence shown here is derived from an EMBL/GenBank/DDBJ whole genome shotgun (WGS) entry which is preliminary data.</text>
</comment>
<feature type="active site" evidence="3">
    <location>
        <position position="285"/>
    </location>
</feature>
<dbReference type="SUPFAM" id="SSF52266">
    <property type="entry name" value="SGNH hydrolase"/>
    <property type="match status" value="1"/>
</dbReference>
<accession>A0A370X7K1</accession>
<dbReference type="NCBIfam" id="TIGR01414">
    <property type="entry name" value="autotrans_barl"/>
    <property type="match status" value="1"/>
</dbReference>
<evidence type="ECO:0000256" key="1">
    <source>
        <dbReference type="ARBA" id="ARBA00008668"/>
    </source>
</evidence>
<dbReference type="AlphaFoldDB" id="A0A370X7K1"/>
<proteinExistence type="inferred from homology"/>
<protein>
    <submittedName>
        <fullName evidence="6">Autotransporter domain-containing protein</fullName>
    </submittedName>
</protein>
<name>A0A370X7K1_9GAMM</name>
<dbReference type="InterPro" id="IPR050592">
    <property type="entry name" value="GDSL_lipolytic_enzyme"/>
</dbReference>
<dbReference type="PANTHER" id="PTHR45642:SF141">
    <property type="entry name" value="SECRETED EFFECTOR PROTEIN SSEJ"/>
    <property type="match status" value="1"/>
</dbReference>
<comment type="similarity">
    <text evidence="1">Belongs to the 'GDSL' lipolytic enzyme family.</text>
</comment>
<dbReference type="EMBL" id="QRBF01000003">
    <property type="protein sequence ID" value="RDS84336.1"/>
    <property type="molecule type" value="Genomic_DNA"/>
</dbReference>
<dbReference type="SUPFAM" id="SSF103515">
    <property type="entry name" value="Autotransporter"/>
    <property type="match status" value="1"/>
</dbReference>
<dbReference type="Gene3D" id="2.40.128.130">
    <property type="entry name" value="Autotransporter beta-domain"/>
    <property type="match status" value="1"/>
</dbReference>
<feature type="signal peptide" evidence="4">
    <location>
        <begin position="1"/>
        <end position="23"/>
    </location>
</feature>
<dbReference type="Gene3D" id="3.40.50.1110">
    <property type="entry name" value="SGNH hydrolase"/>
    <property type="match status" value="1"/>
</dbReference>
<organism evidence="6 7">
    <name type="scientific">Dyella psychrodurans</name>
    <dbReference type="NCBI Taxonomy" id="1927960"/>
    <lineage>
        <taxon>Bacteria</taxon>
        <taxon>Pseudomonadati</taxon>
        <taxon>Pseudomonadota</taxon>
        <taxon>Gammaproteobacteria</taxon>
        <taxon>Lysobacterales</taxon>
        <taxon>Rhodanobacteraceae</taxon>
        <taxon>Dyella</taxon>
    </lineage>
</organism>
<evidence type="ECO:0000259" key="5">
    <source>
        <dbReference type="PROSITE" id="PS51208"/>
    </source>
</evidence>
<dbReference type="GO" id="GO:0019867">
    <property type="term" value="C:outer membrane"/>
    <property type="evidence" value="ECO:0007669"/>
    <property type="project" value="InterPro"/>
</dbReference>
<reference evidence="6 7" key="1">
    <citation type="submission" date="2018-07" db="EMBL/GenBank/DDBJ databases">
        <title>Dyella monticola sp. nov. and Dyella psychrodurans sp. nov. isolated from monsoon evergreen broad-leaved forest soil of Dinghu Mountain, China.</title>
        <authorList>
            <person name="Gao Z."/>
            <person name="Qiu L."/>
        </authorList>
    </citation>
    <scope>NUCLEOTIDE SEQUENCE [LARGE SCALE GENOMIC DNA]</scope>
    <source>
        <strain evidence="6 7">4MSK11</strain>
    </source>
</reference>
<evidence type="ECO:0000256" key="3">
    <source>
        <dbReference type="PIRSR" id="PIRSR037375-1"/>
    </source>
</evidence>
<dbReference type="PIRSF" id="PIRSF037375">
    <property type="entry name" value="Autotrns_EstA"/>
    <property type="match status" value="1"/>
</dbReference>
<dbReference type="PANTHER" id="PTHR45642">
    <property type="entry name" value="GDSL ESTERASE/LIPASE EXL3"/>
    <property type="match status" value="1"/>
</dbReference>
<gene>
    <name evidence="6" type="ORF">DWU99_11430</name>
</gene>
<evidence type="ECO:0000256" key="2">
    <source>
        <dbReference type="ARBA" id="ARBA00022729"/>
    </source>
</evidence>
<dbReference type="Proteomes" id="UP000255334">
    <property type="component" value="Unassembled WGS sequence"/>
</dbReference>
<keyword evidence="2 4" id="KW-0732">Signal</keyword>
<dbReference type="InterPro" id="IPR001087">
    <property type="entry name" value="GDSL"/>
</dbReference>